<protein>
    <submittedName>
        <fullName evidence="1">Uncharacterized protein</fullName>
    </submittedName>
</protein>
<dbReference type="EMBL" id="CAJJDN010000145">
    <property type="protein sequence ID" value="CAD8123456.1"/>
    <property type="molecule type" value="Genomic_DNA"/>
</dbReference>
<gene>
    <name evidence="1" type="ORF">PSON_ATCC_30995.1.T1450001</name>
</gene>
<evidence type="ECO:0000313" key="1">
    <source>
        <dbReference type="EMBL" id="CAD8123456.1"/>
    </source>
</evidence>
<dbReference type="AlphaFoldDB" id="A0A8S1R5V9"/>
<proteinExistence type="predicted"/>
<evidence type="ECO:0000313" key="2">
    <source>
        <dbReference type="Proteomes" id="UP000692954"/>
    </source>
</evidence>
<organism evidence="1 2">
    <name type="scientific">Paramecium sonneborni</name>
    <dbReference type="NCBI Taxonomy" id="65129"/>
    <lineage>
        <taxon>Eukaryota</taxon>
        <taxon>Sar</taxon>
        <taxon>Alveolata</taxon>
        <taxon>Ciliophora</taxon>
        <taxon>Intramacronucleata</taxon>
        <taxon>Oligohymenophorea</taxon>
        <taxon>Peniculida</taxon>
        <taxon>Parameciidae</taxon>
        <taxon>Paramecium</taxon>
    </lineage>
</organism>
<keyword evidence="2" id="KW-1185">Reference proteome</keyword>
<accession>A0A8S1R5V9</accession>
<comment type="caution">
    <text evidence="1">The sequence shown here is derived from an EMBL/GenBank/DDBJ whole genome shotgun (WGS) entry which is preliminary data.</text>
</comment>
<reference evidence="1" key="1">
    <citation type="submission" date="2021-01" db="EMBL/GenBank/DDBJ databases">
        <authorList>
            <consortium name="Genoscope - CEA"/>
            <person name="William W."/>
        </authorList>
    </citation>
    <scope>NUCLEOTIDE SEQUENCE</scope>
</reference>
<dbReference type="Proteomes" id="UP000692954">
    <property type="component" value="Unassembled WGS sequence"/>
</dbReference>
<name>A0A8S1R5V9_9CILI</name>
<sequence length="73" mass="8852">MQYLWILCYPSISIFIHSNRNYKIYFMIDQKFIIGWRMIGIEIMTDYCTDNCLFCDIQVSCQSFIHIIQIKNL</sequence>